<dbReference type="PROSITE" id="PS51257">
    <property type="entry name" value="PROKAR_LIPOPROTEIN"/>
    <property type="match status" value="1"/>
</dbReference>
<keyword evidence="2" id="KW-1185">Reference proteome</keyword>
<dbReference type="Proteomes" id="UP000315947">
    <property type="component" value="Chromosome"/>
</dbReference>
<gene>
    <name evidence="1" type="ORF">FM037_28295</name>
</gene>
<protein>
    <recommendedName>
        <fullName evidence="3">Lipoprotein</fullName>
    </recommendedName>
</protein>
<organism evidence="1 2">
    <name type="scientific">Shewanella psychropiezotolerans</name>
    <dbReference type="NCBI Taxonomy" id="2593655"/>
    <lineage>
        <taxon>Bacteria</taxon>
        <taxon>Pseudomonadati</taxon>
        <taxon>Pseudomonadota</taxon>
        <taxon>Gammaproteobacteria</taxon>
        <taxon>Alteromonadales</taxon>
        <taxon>Shewanellaceae</taxon>
        <taxon>Shewanella</taxon>
    </lineage>
</organism>
<name>A0ABX5X699_9GAMM</name>
<dbReference type="EMBL" id="CP041614">
    <property type="protein sequence ID" value="QDO86463.1"/>
    <property type="molecule type" value="Genomic_DNA"/>
</dbReference>
<reference evidence="1 2" key="1">
    <citation type="submission" date="2019-07" db="EMBL/GenBank/DDBJ databases">
        <title>Shewanella sp. YLB-06 whole genomic sequence.</title>
        <authorList>
            <person name="Yu L."/>
        </authorList>
    </citation>
    <scope>NUCLEOTIDE SEQUENCE [LARGE SCALE GENOMIC DNA]</scope>
    <source>
        <strain evidence="1 2">YLB-06</strain>
    </source>
</reference>
<accession>A0ABX5X699</accession>
<evidence type="ECO:0000313" key="1">
    <source>
        <dbReference type="EMBL" id="QDO86463.1"/>
    </source>
</evidence>
<proteinExistence type="predicted"/>
<evidence type="ECO:0008006" key="3">
    <source>
        <dbReference type="Google" id="ProtNLM"/>
    </source>
</evidence>
<sequence>MKKCLIGLVSLAFLAGCSSDSDDNKAPQVSGVFSGVTYSEAGTPLKVTATAINLAASDLMPSKTIVTLWDERDQQVSYSGIYHQDSNKLTFANEQYECIPDNNLWLCSSVVESFTLSKVTQEAVNIDLVLGSYSALFESEPYRVVIAADNKLTVSGAGCEANGSISYELNEQVLMFELADNALQDACGFDNLTGIMSYISDNDELFSLEFQTVNAEIPTTWVKL</sequence>
<evidence type="ECO:0000313" key="2">
    <source>
        <dbReference type="Proteomes" id="UP000315947"/>
    </source>
</evidence>
<dbReference type="RefSeq" id="WP_144048746.1">
    <property type="nucleotide sequence ID" value="NZ_CP041614.1"/>
</dbReference>